<organism evidence="2 3">
    <name type="scientific">Angustibacter aerolatus</name>
    <dbReference type="NCBI Taxonomy" id="1162965"/>
    <lineage>
        <taxon>Bacteria</taxon>
        <taxon>Bacillati</taxon>
        <taxon>Actinomycetota</taxon>
        <taxon>Actinomycetes</taxon>
        <taxon>Kineosporiales</taxon>
        <taxon>Kineosporiaceae</taxon>
    </lineage>
</organism>
<feature type="compositionally biased region" description="Low complexity" evidence="1">
    <location>
        <begin position="82"/>
        <end position="99"/>
    </location>
</feature>
<dbReference type="Proteomes" id="UP001157017">
    <property type="component" value="Unassembled WGS sequence"/>
</dbReference>
<evidence type="ECO:0000313" key="2">
    <source>
        <dbReference type="EMBL" id="GMA89068.1"/>
    </source>
</evidence>
<dbReference type="EMBL" id="BSUZ01000001">
    <property type="protein sequence ID" value="GMA89068.1"/>
    <property type="molecule type" value="Genomic_DNA"/>
</dbReference>
<sequence>MAWASRRPTSRLLGDDDGGQAARGGRLRDGGDDGVAQGVEAEHGLTGDDEVGGGEPVGEPDGVEHDVDGRGATGAEQQQRVPEAAPGTGPGAAGEPSGR</sequence>
<proteinExistence type="predicted"/>
<name>A0ABQ6JLG6_9ACTN</name>
<keyword evidence="3" id="KW-1185">Reference proteome</keyword>
<evidence type="ECO:0000256" key="1">
    <source>
        <dbReference type="SAM" id="MobiDB-lite"/>
    </source>
</evidence>
<comment type="caution">
    <text evidence="2">The sequence shown here is derived from an EMBL/GenBank/DDBJ whole genome shotgun (WGS) entry which is preliminary data.</text>
</comment>
<gene>
    <name evidence="2" type="ORF">GCM10025868_43180</name>
</gene>
<reference evidence="3" key="1">
    <citation type="journal article" date="2019" name="Int. J. Syst. Evol. Microbiol.">
        <title>The Global Catalogue of Microorganisms (GCM) 10K type strain sequencing project: providing services to taxonomists for standard genome sequencing and annotation.</title>
        <authorList>
            <consortium name="The Broad Institute Genomics Platform"/>
            <consortium name="The Broad Institute Genome Sequencing Center for Infectious Disease"/>
            <person name="Wu L."/>
            <person name="Ma J."/>
        </authorList>
    </citation>
    <scope>NUCLEOTIDE SEQUENCE [LARGE SCALE GENOMIC DNA]</scope>
    <source>
        <strain evidence="3">NBRC 108730</strain>
    </source>
</reference>
<evidence type="ECO:0000313" key="3">
    <source>
        <dbReference type="Proteomes" id="UP001157017"/>
    </source>
</evidence>
<feature type="region of interest" description="Disordered" evidence="1">
    <location>
        <begin position="1"/>
        <end position="99"/>
    </location>
</feature>
<accession>A0ABQ6JLG6</accession>
<protein>
    <submittedName>
        <fullName evidence="2">Uncharacterized protein</fullName>
    </submittedName>
</protein>